<reference evidence="11 12" key="1">
    <citation type="submission" date="2018-11" db="EMBL/GenBank/DDBJ databases">
        <title>Genome sequence of Apiotrichum porosum DSM 27194.</title>
        <authorList>
            <person name="Aliyu H."/>
            <person name="Gorte O."/>
            <person name="Ochsenreither K."/>
        </authorList>
    </citation>
    <scope>NUCLEOTIDE SEQUENCE [LARGE SCALE GENOMIC DNA]</scope>
    <source>
        <strain evidence="11 12">DSM 27194</strain>
    </source>
</reference>
<comment type="caution">
    <text evidence="11">The sequence shown here is derived from an EMBL/GenBank/DDBJ whole genome shotgun (WGS) entry which is preliminary data.</text>
</comment>
<feature type="repeat" description="WD" evidence="8">
    <location>
        <begin position="674"/>
        <end position="715"/>
    </location>
</feature>
<dbReference type="InterPro" id="IPR020472">
    <property type="entry name" value="WD40_PAC1"/>
</dbReference>
<dbReference type="InterPro" id="IPR007582">
    <property type="entry name" value="TFIID_NTD2"/>
</dbReference>
<evidence type="ECO:0000256" key="3">
    <source>
        <dbReference type="ARBA" id="ARBA00022574"/>
    </source>
</evidence>
<dbReference type="GO" id="GO:0005669">
    <property type="term" value="C:transcription factor TFIID complex"/>
    <property type="evidence" value="ECO:0007669"/>
    <property type="project" value="TreeGrafter"/>
</dbReference>
<keyword evidence="11" id="KW-0648">Protein biosynthesis</keyword>
<keyword evidence="12" id="KW-1185">Reference proteome</keyword>
<evidence type="ECO:0000313" key="12">
    <source>
        <dbReference type="Proteomes" id="UP000279236"/>
    </source>
</evidence>
<keyword evidence="3 8" id="KW-0853">WD repeat</keyword>
<evidence type="ECO:0000259" key="10">
    <source>
        <dbReference type="Pfam" id="PF04494"/>
    </source>
</evidence>
<dbReference type="PROSITE" id="PS50896">
    <property type="entry name" value="LISH"/>
    <property type="match status" value="1"/>
</dbReference>
<evidence type="ECO:0000256" key="9">
    <source>
        <dbReference type="SAM" id="MobiDB-lite"/>
    </source>
</evidence>
<sequence length="831" mass="90008">MSDSPTPVAGSSAQAPRAEPPAHAQAVMEYLQQHGFDKALQTFQAELQSAGGEDKDADGEEEGPSGGAVATGVRRGSAAGKDAIIRAPPPIPLDNMVKRNIPQATAVSVSTMSDKITPDFIAQAKYIIEQLQTRLESANADEEAGKPSTSQAPAFIDPSDRVEGYKRYRRWVNDGLDLWRFELDNLSFPLFAHTFLDLIDFGFADAAQRFYQENAEHHKVYHPSELSYLSSITAAHQILLDPYAQRLRSERYQIPLSRNSFALLVQWLSGAGLDEEWESGLHGVPGRAKEAIRAIVNSRLDIKVSDSAMPLDKIAIASSSGLLSSLLPPATSADKFNSMTQLKLGAPQMLDKLREEVIRIVREEDEAVNGENEGGAGSVANGHPNGTDANGDIEMGDASRDMRTMSPLKKTIKIEPDDNRDPDLVSPDSNETLPPQPTFYKVTDVKREVEAVRDKRKMIRLGPKPDEKAGGSSATLPSVVAFTMYDGGEALTSVEFSPDSSLIAAGSAESTVRLWSLRDEKLKAKQIGQIVEDEGLAMRKLVGHSGPVYSLSFDPISGSGGPPHSLLSASQDGTVRLWSLDTYSNLVVYRGHNRDPVWDVEWGPMGVYFASASRDRTARLWSSDRLTPLRMYTGHLSDVNCVKFHPNSLYLATGSSDNSCRLWDVQRGACLRLFLGHTDAVTTMAISPDGRTLASAGLDCSIYLWDLGSARPIKKMTGHNAPIQSLSFSAESSVLVSGSLDCTVRCWDVKSSGGPRTGRGMDFDGARSGGMGGTGALPMGPSELNWEDQGQTADLLSTFHTKRTPIAKVHYTPRNLCMAAGSFVPPTNKAV</sequence>
<feature type="compositionally biased region" description="Polar residues" evidence="9">
    <location>
        <begin position="1"/>
        <end position="14"/>
    </location>
</feature>
<dbReference type="SUPFAM" id="SSF160897">
    <property type="entry name" value="Taf5 N-terminal domain-like"/>
    <property type="match status" value="1"/>
</dbReference>
<dbReference type="AlphaFoldDB" id="A0A427YAW9"/>
<dbReference type="InterPro" id="IPR019775">
    <property type="entry name" value="WD40_repeat_CS"/>
</dbReference>
<dbReference type="PROSITE" id="PS50294">
    <property type="entry name" value="WD_REPEATS_REGION"/>
    <property type="match status" value="5"/>
</dbReference>
<keyword evidence="4" id="KW-0677">Repeat</keyword>
<dbReference type="InterPro" id="IPR015943">
    <property type="entry name" value="WD40/YVTN_repeat-like_dom_sf"/>
</dbReference>
<feature type="repeat" description="WD" evidence="8">
    <location>
        <begin position="716"/>
        <end position="757"/>
    </location>
</feature>
<evidence type="ECO:0000256" key="7">
    <source>
        <dbReference type="ARBA" id="ARBA00023242"/>
    </source>
</evidence>
<dbReference type="EMBL" id="RSCE01000001">
    <property type="protein sequence ID" value="RSH88107.1"/>
    <property type="molecule type" value="Genomic_DNA"/>
</dbReference>
<organism evidence="11 12">
    <name type="scientific">Apiotrichum porosum</name>
    <dbReference type="NCBI Taxonomy" id="105984"/>
    <lineage>
        <taxon>Eukaryota</taxon>
        <taxon>Fungi</taxon>
        <taxon>Dikarya</taxon>
        <taxon>Basidiomycota</taxon>
        <taxon>Agaricomycotina</taxon>
        <taxon>Tremellomycetes</taxon>
        <taxon>Trichosporonales</taxon>
        <taxon>Trichosporonaceae</taxon>
        <taxon>Apiotrichum</taxon>
    </lineage>
</organism>
<dbReference type="SUPFAM" id="SSF50978">
    <property type="entry name" value="WD40 repeat-like"/>
    <property type="match status" value="1"/>
</dbReference>
<accession>A0A427YAW9</accession>
<keyword evidence="6" id="KW-0804">Transcription</keyword>
<feature type="region of interest" description="Disordered" evidence="9">
    <location>
        <begin position="47"/>
        <end position="85"/>
    </location>
</feature>
<evidence type="ECO:0000256" key="5">
    <source>
        <dbReference type="ARBA" id="ARBA00023015"/>
    </source>
</evidence>
<keyword evidence="11" id="KW-0396">Initiation factor</keyword>
<evidence type="ECO:0000256" key="2">
    <source>
        <dbReference type="ARBA" id="ARBA00009435"/>
    </source>
</evidence>
<dbReference type="PANTHER" id="PTHR19879">
    <property type="entry name" value="TRANSCRIPTION INITIATION FACTOR TFIID"/>
    <property type="match status" value="1"/>
</dbReference>
<feature type="compositionally biased region" description="Basic and acidic residues" evidence="9">
    <location>
        <begin position="412"/>
        <end position="423"/>
    </location>
</feature>
<evidence type="ECO:0000256" key="1">
    <source>
        <dbReference type="ARBA" id="ARBA00004123"/>
    </source>
</evidence>
<dbReference type="OrthoDB" id="10266330at2759"/>
<dbReference type="GO" id="GO:0003743">
    <property type="term" value="F:translation initiation factor activity"/>
    <property type="evidence" value="ECO:0007669"/>
    <property type="project" value="UniProtKB-KW"/>
</dbReference>
<feature type="repeat" description="WD" evidence="8">
    <location>
        <begin position="541"/>
        <end position="588"/>
    </location>
</feature>
<dbReference type="PANTHER" id="PTHR19879:SF1">
    <property type="entry name" value="CANNONBALL-RELATED"/>
    <property type="match status" value="1"/>
</dbReference>
<comment type="subcellular location">
    <subcellularLocation>
        <location evidence="1">Nucleus</location>
    </subcellularLocation>
</comment>
<protein>
    <submittedName>
        <fullName evidence="11">Transcription initiation factor TFIID subunit 5</fullName>
    </submittedName>
</protein>
<dbReference type="CDD" id="cd00200">
    <property type="entry name" value="WD40"/>
    <property type="match status" value="1"/>
</dbReference>
<gene>
    <name evidence="11" type="primary">TAF5</name>
    <name evidence="11" type="ORF">EHS24_000634</name>
</gene>
<dbReference type="GO" id="GO:0016251">
    <property type="term" value="F:RNA polymerase II general transcription initiation factor activity"/>
    <property type="evidence" value="ECO:0007669"/>
    <property type="project" value="TreeGrafter"/>
</dbReference>
<evidence type="ECO:0000256" key="8">
    <source>
        <dbReference type="PROSITE-ProRule" id="PRU00221"/>
    </source>
</evidence>
<dbReference type="SMART" id="SM00320">
    <property type="entry name" value="WD40"/>
    <property type="match status" value="6"/>
</dbReference>
<dbReference type="Proteomes" id="UP000279236">
    <property type="component" value="Unassembled WGS sequence"/>
</dbReference>
<dbReference type="GO" id="GO:0006367">
    <property type="term" value="P:transcription initiation at RNA polymerase II promoter"/>
    <property type="evidence" value="ECO:0007669"/>
    <property type="project" value="TreeGrafter"/>
</dbReference>
<dbReference type="InterPro" id="IPR006594">
    <property type="entry name" value="LisH"/>
</dbReference>
<dbReference type="Gene3D" id="1.25.40.500">
    <property type="entry name" value="TFIID subunit TAF5, NTD2 domain"/>
    <property type="match status" value="1"/>
</dbReference>
<dbReference type="Pfam" id="PF04494">
    <property type="entry name" value="TFIID_NTD2"/>
    <property type="match status" value="1"/>
</dbReference>
<feature type="repeat" description="WD" evidence="8">
    <location>
        <begin position="632"/>
        <end position="673"/>
    </location>
</feature>
<feature type="region of interest" description="Disordered" evidence="9">
    <location>
        <begin position="1"/>
        <end position="24"/>
    </location>
</feature>
<feature type="region of interest" description="Disordered" evidence="9">
    <location>
        <begin position="364"/>
        <end position="438"/>
    </location>
</feature>
<dbReference type="Pfam" id="PF00400">
    <property type="entry name" value="WD40"/>
    <property type="match status" value="6"/>
</dbReference>
<evidence type="ECO:0000313" key="11">
    <source>
        <dbReference type="EMBL" id="RSH88107.1"/>
    </source>
</evidence>
<evidence type="ECO:0000256" key="6">
    <source>
        <dbReference type="ARBA" id="ARBA00023163"/>
    </source>
</evidence>
<keyword evidence="5" id="KW-0805">Transcription regulation</keyword>
<dbReference type="RefSeq" id="XP_028480315.1">
    <property type="nucleotide sequence ID" value="XM_028616458.1"/>
</dbReference>
<dbReference type="CDD" id="cd08044">
    <property type="entry name" value="TAF5_NTD2"/>
    <property type="match status" value="1"/>
</dbReference>
<dbReference type="InterPro" id="IPR001680">
    <property type="entry name" value="WD40_rpt"/>
</dbReference>
<comment type="similarity">
    <text evidence="2">Belongs to the WD repeat TAF5 family.</text>
</comment>
<dbReference type="STRING" id="105984.A0A427YAW9"/>
<dbReference type="InterPro" id="IPR037264">
    <property type="entry name" value="TFIID_NTD2_sf"/>
</dbReference>
<dbReference type="PRINTS" id="PR00320">
    <property type="entry name" value="GPROTEINBRPT"/>
</dbReference>
<feature type="repeat" description="WD" evidence="8">
    <location>
        <begin position="484"/>
        <end position="525"/>
    </location>
</feature>
<dbReference type="PROSITE" id="PS50082">
    <property type="entry name" value="WD_REPEATS_2"/>
    <property type="match status" value="6"/>
</dbReference>
<dbReference type="Gene3D" id="2.130.10.10">
    <property type="entry name" value="YVTN repeat-like/Quinoprotein amine dehydrogenase"/>
    <property type="match status" value="2"/>
</dbReference>
<evidence type="ECO:0000256" key="4">
    <source>
        <dbReference type="ARBA" id="ARBA00022737"/>
    </source>
</evidence>
<keyword evidence="7" id="KW-0539">Nucleus</keyword>
<dbReference type="InterPro" id="IPR036322">
    <property type="entry name" value="WD40_repeat_dom_sf"/>
</dbReference>
<feature type="repeat" description="WD" evidence="8">
    <location>
        <begin position="590"/>
        <end position="622"/>
    </location>
</feature>
<dbReference type="GeneID" id="39585177"/>
<name>A0A427YAW9_9TREE</name>
<feature type="domain" description="TFIID subunit TAF5 NTD2" evidence="10">
    <location>
        <begin position="158"/>
        <end position="269"/>
    </location>
</feature>
<proteinExistence type="inferred from homology"/>
<dbReference type="PROSITE" id="PS00678">
    <property type="entry name" value="WD_REPEATS_1"/>
    <property type="match status" value="2"/>
</dbReference>